<dbReference type="InterPro" id="IPR027105">
    <property type="entry name" value="Prp31"/>
</dbReference>
<dbReference type="GO" id="GO:0046540">
    <property type="term" value="C:U4/U6 x U5 tri-snRNP complex"/>
    <property type="evidence" value="ECO:0007669"/>
    <property type="project" value="InterPro"/>
</dbReference>
<dbReference type="Pfam" id="PF09785">
    <property type="entry name" value="Prp31_C"/>
    <property type="match status" value="1"/>
</dbReference>
<evidence type="ECO:0000256" key="3">
    <source>
        <dbReference type="ARBA" id="ARBA00023274"/>
    </source>
</evidence>
<dbReference type="InterPro" id="IPR042239">
    <property type="entry name" value="Nop_C"/>
</dbReference>
<evidence type="ECO:0000256" key="4">
    <source>
        <dbReference type="SAM" id="MobiDB-lite"/>
    </source>
</evidence>
<evidence type="ECO:0000259" key="5">
    <source>
        <dbReference type="PROSITE" id="PS51358"/>
    </source>
</evidence>
<proteinExistence type="predicted"/>
<dbReference type="PANTHER" id="PTHR13904:SF0">
    <property type="entry name" value="U4_U6 SMALL NUCLEAR RIBONUCLEOPROTEIN PRP31"/>
    <property type="match status" value="1"/>
</dbReference>
<keyword evidence="7" id="KW-1185">Reference proteome</keyword>
<dbReference type="KEGG" id="bnn:FOA43_000821"/>
<dbReference type="InterPro" id="IPR002687">
    <property type="entry name" value="Nop_dom"/>
</dbReference>
<feature type="compositionally biased region" description="Basic residues" evidence="4">
    <location>
        <begin position="334"/>
        <end position="349"/>
    </location>
</feature>
<dbReference type="AlphaFoldDB" id="A0A875RND5"/>
<evidence type="ECO:0000256" key="2">
    <source>
        <dbReference type="ARBA" id="ARBA00023242"/>
    </source>
</evidence>
<feature type="region of interest" description="Disordered" evidence="4">
    <location>
        <begin position="413"/>
        <end position="456"/>
    </location>
</feature>
<comment type="subcellular location">
    <subcellularLocation>
        <location evidence="1">Nucleus</location>
    </subcellularLocation>
</comment>
<dbReference type="EMBL" id="CP064812">
    <property type="protein sequence ID" value="QPG73510.1"/>
    <property type="molecule type" value="Genomic_DNA"/>
</dbReference>
<dbReference type="PANTHER" id="PTHR13904">
    <property type="entry name" value="PRE-MRNA SPLICING FACTOR PRP31"/>
    <property type="match status" value="1"/>
</dbReference>
<dbReference type="Proteomes" id="UP000662931">
    <property type="component" value="Chromosome 1"/>
</dbReference>
<feature type="domain" description="Nop" evidence="5">
    <location>
        <begin position="201"/>
        <end position="316"/>
    </location>
</feature>
<reference evidence="6" key="1">
    <citation type="submission" date="2020-10" db="EMBL/GenBank/DDBJ databases">
        <authorList>
            <person name="Roach M.J.R."/>
        </authorList>
    </citation>
    <scope>NUCLEOTIDE SEQUENCE</scope>
    <source>
        <strain evidence="6">CBS 1945</strain>
    </source>
</reference>
<dbReference type="GO" id="GO:0000244">
    <property type="term" value="P:spliceosomal tri-snRNP complex assembly"/>
    <property type="evidence" value="ECO:0007669"/>
    <property type="project" value="InterPro"/>
</dbReference>
<dbReference type="GO" id="GO:0005687">
    <property type="term" value="C:U4 snRNP"/>
    <property type="evidence" value="ECO:0007669"/>
    <property type="project" value="TreeGrafter"/>
</dbReference>
<keyword evidence="2" id="KW-0539">Nucleus</keyword>
<dbReference type="Gene3D" id="1.10.246.90">
    <property type="entry name" value="Nop domain"/>
    <property type="match status" value="1"/>
</dbReference>
<dbReference type="OrthoDB" id="4771285at2759"/>
<feature type="region of interest" description="Disordered" evidence="4">
    <location>
        <begin position="326"/>
        <end position="350"/>
    </location>
</feature>
<dbReference type="RefSeq" id="XP_038777075.1">
    <property type="nucleotide sequence ID" value="XM_038921147.1"/>
</dbReference>
<dbReference type="InterPro" id="IPR019175">
    <property type="entry name" value="Prp31_C"/>
</dbReference>
<dbReference type="InterPro" id="IPR036070">
    <property type="entry name" value="Nop_dom_sf"/>
</dbReference>
<dbReference type="Gene3D" id="1.10.287.4070">
    <property type="match status" value="1"/>
</dbReference>
<evidence type="ECO:0000313" key="7">
    <source>
        <dbReference type="Proteomes" id="UP000662931"/>
    </source>
</evidence>
<dbReference type="GeneID" id="62194222"/>
<protein>
    <recommendedName>
        <fullName evidence="5">Nop domain-containing protein</fullName>
    </recommendedName>
</protein>
<accession>A0A875RND5</accession>
<keyword evidence="3" id="KW-0687">Ribonucleoprotein</keyword>
<name>A0A875RND5_EENNA</name>
<dbReference type="GO" id="GO:0071011">
    <property type="term" value="C:precatalytic spliceosome"/>
    <property type="evidence" value="ECO:0007669"/>
    <property type="project" value="TreeGrafter"/>
</dbReference>
<feature type="compositionally biased region" description="Polar residues" evidence="4">
    <location>
        <begin position="422"/>
        <end position="438"/>
    </location>
</feature>
<evidence type="ECO:0000313" key="6">
    <source>
        <dbReference type="EMBL" id="QPG73510.1"/>
    </source>
</evidence>
<evidence type="ECO:0000256" key="1">
    <source>
        <dbReference type="ARBA" id="ARBA00004123"/>
    </source>
</evidence>
<organism evidence="6 7">
    <name type="scientific">Eeniella nana</name>
    <name type="common">Yeast</name>
    <name type="synonym">Brettanomyces nanus</name>
    <dbReference type="NCBI Taxonomy" id="13502"/>
    <lineage>
        <taxon>Eukaryota</taxon>
        <taxon>Fungi</taxon>
        <taxon>Dikarya</taxon>
        <taxon>Ascomycota</taxon>
        <taxon>Saccharomycotina</taxon>
        <taxon>Pichiomycetes</taxon>
        <taxon>Pichiales</taxon>
        <taxon>Pichiaceae</taxon>
        <taxon>Brettanomyces</taxon>
    </lineage>
</organism>
<dbReference type="Pfam" id="PF01798">
    <property type="entry name" value="Nop"/>
    <property type="match status" value="1"/>
</dbReference>
<gene>
    <name evidence="6" type="ORF">FOA43_000821</name>
</gene>
<dbReference type="SUPFAM" id="SSF89124">
    <property type="entry name" value="Nop domain"/>
    <property type="match status" value="1"/>
</dbReference>
<sequence length="456" mass="50957">MSLANLLTDSEDEHGDVEMVDNEKATSVDASHDVSYLITEGSLTHIESIKPYCHVLPKLRSFLSKLRQDDDDGFLTDASSLLEQIKEEIAALYTLIKINYKPVWPDLDGLIKNPVSFSRVIITFGDDVSQILGDSDKLTEFLEKDEILGLTMSSSVMKKANLVVLDKHHIDLVIEACELLVELDSDRCKIQQDISIKAHKIAPNVTAIVGSTVCSQLLAQHGLEELCKTPACNLASLGVNNSSSVHDKSGMVRNRGYLYGSELVQSVPEHLKRSAMRQVAAKVALASRVDFSGSDNDEFGRKWHDEIASKLEKLKAPPESMRVKPLAKPVDRKSTKRGGRRFRKQKQKMKMSEIEKARNRMTFAQKEEVAMDEFGEEIGLGMVGKFSHGGSYRALAASDDHNPRLTKDMKKRLENFKHTDSNRSMLTRLLENSESTGSAKRKLSDDEASIKRIRRS</sequence>
<dbReference type="PROSITE" id="PS51358">
    <property type="entry name" value="NOP"/>
    <property type="match status" value="1"/>
</dbReference>